<feature type="region of interest" description="Disordered" evidence="1">
    <location>
        <begin position="58"/>
        <end position="131"/>
    </location>
</feature>
<evidence type="ECO:0000313" key="3">
    <source>
        <dbReference type="Proteomes" id="UP001311232"/>
    </source>
</evidence>
<dbReference type="EMBL" id="JAHHUM010000581">
    <property type="protein sequence ID" value="KAK5619313.1"/>
    <property type="molecule type" value="Genomic_DNA"/>
</dbReference>
<comment type="caution">
    <text evidence="2">The sequence shown here is derived from an EMBL/GenBank/DDBJ whole genome shotgun (WGS) entry which is preliminary data.</text>
</comment>
<feature type="compositionally biased region" description="Basic and acidic residues" evidence="1">
    <location>
        <begin position="122"/>
        <end position="131"/>
    </location>
</feature>
<feature type="region of interest" description="Disordered" evidence="1">
    <location>
        <begin position="1"/>
        <end position="42"/>
    </location>
</feature>
<sequence>MLVPAGRGLSPRPKHGGQEQQAHLGRKKHTEGREHVSIRPEGQCAQALAPLVQTRHEKIGSMVSLSHDSGARVTQKSRDEQRDGKDGRDHDNDNDEGYQEKVEVEKKRKKDERYEGEDDRDHDERECKETE</sequence>
<protein>
    <submittedName>
        <fullName evidence="2">Uncharacterized protein</fullName>
    </submittedName>
</protein>
<proteinExistence type="predicted"/>
<keyword evidence="3" id="KW-1185">Reference proteome</keyword>
<evidence type="ECO:0000313" key="2">
    <source>
        <dbReference type="EMBL" id="KAK5619313.1"/>
    </source>
</evidence>
<evidence type="ECO:0000256" key="1">
    <source>
        <dbReference type="SAM" id="MobiDB-lite"/>
    </source>
</evidence>
<reference evidence="2 3" key="1">
    <citation type="submission" date="2021-06" db="EMBL/GenBank/DDBJ databases">
        <authorList>
            <person name="Palmer J.M."/>
        </authorList>
    </citation>
    <scope>NUCLEOTIDE SEQUENCE [LARGE SCALE GENOMIC DNA]</scope>
    <source>
        <strain evidence="2 3">MEX-2019</strain>
        <tissue evidence="2">Muscle</tissue>
    </source>
</reference>
<organism evidence="2 3">
    <name type="scientific">Crenichthys baileyi</name>
    <name type="common">White River springfish</name>
    <dbReference type="NCBI Taxonomy" id="28760"/>
    <lineage>
        <taxon>Eukaryota</taxon>
        <taxon>Metazoa</taxon>
        <taxon>Chordata</taxon>
        <taxon>Craniata</taxon>
        <taxon>Vertebrata</taxon>
        <taxon>Euteleostomi</taxon>
        <taxon>Actinopterygii</taxon>
        <taxon>Neopterygii</taxon>
        <taxon>Teleostei</taxon>
        <taxon>Neoteleostei</taxon>
        <taxon>Acanthomorphata</taxon>
        <taxon>Ovalentaria</taxon>
        <taxon>Atherinomorphae</taxon>
        <taxon>Cyprinodontiformes</taxon>
        <taxon>Goodeidae</taxon>
        <taxon>Crenichthys</taxon>
    </lineage>
</organism>
<accession>A0AAV9SD30</accession>
<gene>
    <name evidence="2" type="ORF">CRENBAI_015540</name>
</gene>
<dbReference type="Proteomes" id="UP001311232">
    <property type="component" value="Unassembled WGS sequence"/>
</dbReference>
<dbReference type="AlphaFoldDB" id="A0AAV9SD30"/>
<feature type="compositionally biased region" description="Basic and acidic residues" evidence="1">
    <location>
        <begin position="76"/>
        <end position="91"/>
    </location>
</feature>
<name>A0AAV9SD30_9TELE</name>